<dbReference type="Pfam" id="PF13279">
    <property type="entry name" value="4HBT_2"/>
    <property type="match status" value="1"/>
</dbReference>
<gene>
    <name evidence="1" type="primary">lcdH_2</name>
    <name evidence="1" type="ORF">GALL_495920</name>
</gene>
<dbReference type="InterPro" id="IPR050563">
    <property type="entry name" value="4-hydroxybenzoyl-CoA_TE"/>
</dbReference>
<sequence>MPETGFPNKVRRIMSKPVVEYQDVVRPEWIDSNGHMNLAYYVIVFDYATDALYTALGIGDAYREVSGNSCFTAETHTLYEREVHLGDRLAVRTWLLGADTKRVHYFHEMFHADSGERSAVQELMALHIDMGIRRVAPFPPDQQAALQDAVKTYRPAELPKGAGRRIALPAK</sequence>
<dbReference type="CDD" id="cd00586">
    <property type="entry name" value="4HBT"/>
    <property type="match status" value="1"/>
</dbReference>
<name>A0A1J5PU50_9ZZZZ</name>
<protein>
    <submittedName>
        <fullName evidence="1">L-carnitine dehydrogenase</fullName>
        <ecNumber evidence="1">1.1.1.108</ecNumber>
    </submittedName>
</protein>
<dbReference type="SUPFAM" id="SSF54637">
    <property type="entry name" value="Thioesterase/thiol ester dehydrase-isomerase"/>
    <property type="match status" value="1"/>
</dbReference>
<reference evidence="1" key="1">
    <citation type="submission" date="2016-10" db="EMBL/GenBank/DDBJ databases">
        <title>Sequence of Gallionella enrichment culture.</title>
        <authorList>
            <person name="Poehlein A."/>
            <person name="Muehling M."/>
            <person name="Daniel R."/>
        </authorList>
    </citation>
    <scope>NUCLEOTIDE SEQUENCE</scope>
</reference>
<evidence type="ECO:0000313" key="1">
    <source>
        <dbReference type="EMBL" id="OIQ68811.1"/>
    </source>
</evidence>
<dbReference type="EMBL" id="MLJW01005092">
    <property type="protein sequence ID" value="OIQ68811.1"/>
    <property type="molecule type" value="Genomic_DNA"/>
</dbReference>
<keyword evidence="1" id="KW-0560">Oxidoreductase</keyword>
<dbReference type="GO" id="GO:0047728">
    <property type="term" value="F:carnitine 3-dehydrogenase activity"/>
    <property type="evidence" value="ECO:0007669"/>
    <property type="project" value="UniProtKB-EC"/>
</dbReference>
<comment type="caution">
    <text evidence="1">The sequence shown here is derived from an EMBL/GenBank/DDBJ whole genome shotgun (WGS) entry which is preliminary data.</text>
</comment>
<dbReference type="Gene3D" id="3.10.129.10">
    <property type="entry name" value="Hotdog Thioesterase"/>
    <property type="match status" value="1"/>
</dbReference>
<dbReference type="PANTHER" id="PTHR31793">
    <property type="entry name" value="4-HYDROXYBENZOYL-COA THIOESTERASE FAMILY MEMBER"/>
    <property type="match status" value="1"/>
</dbReference>
<dbReference type="PANTHER" id="PTHR31793:SF2">
    <property type="entry name" value="BLR1345 PROTEIN"/>
    <property type="match status" value="1"/>
</dbReference>
<dbReference type="EC" id="1.1.1.108" evidence="1"/>
<accession>A0A1J5PU50</accession>
<organism evidence="1">
    <name type="scientific">mine drainage metagenome</name>
    <dbReference type="NCBI Taxonomy" id="410659"/>
    <lineage>
        <taxon>unclassified sequences</taxon>
        <taxon>metagenomes</taxon>
        <taxon>ecological metagenomes</taxon>
    </lineage>
</organism>
<proteinExistence type="predicted"/>
<dbReference type="AlphaFoldDB" id="A0A1J5PU50"/>
<dbReference type="GO" id="GO:0047617">
    <property type="term" value="F:fatty acyl-CoA hydrolase activity"/>
    <property type="evidence" value="ECO:0007669"/>
    <property type="project" value="TreeGrafter"/>
</dbReference>
<dbReference type="InterPro" id="IPR029069">
    <property type="entry name" value="HotDog_dom_sf"/>
</dbReference>